<dbReference type="OrthoDB" id="240546at2759"/>
<dbReference type="Pfam" id="PF19031">
    <property type="entry name" value="Intu_longin_1"/>
    <property type="match status" value="1"/>
</dbReference>
<sequence length="491" mass="57348">MSFVGSSLARFFVFDPRLGPTEETEHEKILYYWPPSTPLNRQQSDIGLSEALINFTRTFSKDRPCEAVHLEKTRQAFYECEPDIWMVLVCVHISFRAANNPATARVKDSVTTNEYESEELSDATLQRVVEQAYKTFRLFNGSMAQIVRESKEDGLREKLSDFFGHYAPTINFKTVDLFSALDGVHFLPVDKNVYLRIQSFVNWTENNFPSIEYSCFLYRDHLVWSGLEQEDMRIMYHYLVNHLLPPFKKWKDPKQQVWPAGIAHVLNTKITFFTCLFDGKWDGYMQAPQGVQPTVASLPMHCPRIQLSRPHQYHTASNGQQQAQTAPDGDFYNLIIFQMLDTTCLFLVRDATKLDARFFTELRTFVTPQLEFLTPILTDHWTKKQGYADDYRYIYFNHMNLALKTSIKKKGLSITREHMKILTDMHADFEKATECVTELMVRTQNDGWVVGRKSDQREFYVIFDQKNANLLEINDEVRKLCSTYFNNIFID</sequence>
<evidence type="ECO:0000259" key="4">
    <source>
        <dbReference type="Pfam" id="PF19033"/>
    </source>
</evidence>
<name>L8GY76_ACACF</name>
<feature type="domain" description="CCZ1/INTU second Longin" evidence="3">
    <location>
        <begin position="211"/>
        <end position="247"/>
    </location>
</feature>
<dbReference type="STRING" id="1257118.L8GY76"/>
<evidence type="ECO:0000259" key="2">
    <source>
        <dbReference type="Pfam" id="PF19031"/>
    </source>
</evidence>
<dbReference type="Pfam" id="PF19032">
    <property type="entry name" value="Intu_longin_2"/>
    <property type="match status" value="1"/>
</dbReference>
<dbReference type="EMBL" id="KB007974">
    <property type="protein sequence ID" value="ELR17498.1"/>
    <property type="molecule type" value="Genomic_DNA"/>
</dbReference>
<dbReference type="AlphaFoldDB" id="L8GY76"/>
<evidence type="ECO:0000313" key="6">
    <source>
        <dbReference type="Proteomes" id="UP000011083"/>
    </source>
</evidence>
<proteinExistence type="inferred from homology"/>
<evidence type="ECO:0000256" key="1">
    <source>
        <dbReference type="ARBA" id="ARBA00005352"/>
    </source>
</evidence>
<reference evidence="5 6" key="1">
    <citation type="journal article" date="2013" name="Genome Biol.">
        <title>Genome of Acanthamoeba castellanii highlights extensive lateral gene transfer and early evolution of tyrosine kinase signaling.</title>
        <authorList>
            <person name="Clarke M."/>
            <person name="Lohan A.J."/>
            <person name="Liu B."/>
            <person name="Lagkouvardos I."/>
            <person name="Roy S."/>
            <person name="Zafar N."/>
            <person name="Bertelli C."/>
            <person name="Schilde C."/>
            <person name="Kianianmomeni A."/>
            <person name="Burglin T.R."/>
            <person name="Frech C."/>
            <person name="Turcotte B."/>
            <person name="Kopec K.O."/>
            <person name="Synnott J.M."/>
            <person name="Choo C."/>
            <person name="Paponov I."/>
            <person name="Finkler A."/>
            <person name="Soon Heng Tan C."/>
            <person name="Hutchins A.P."/>
            <person name="Weinmeier T."/>
            <person name="Rattei T."/>
            <person name="Chu J.S."/>
            <person name="Gimenez G."/>
            <person name="Irimia M."/>
            <person name="Rigden D.J."/>
            <person name="Fitzpatrick D.A."/>
            <person name="Lorenzo-Morales J."/>
            <person name="Bateman A."/>
            <person name="Chiu C.H."/>
            <person name="Tang P."/>
            <person name="Hegemann P."/>
            <person name="Fromm H."/>
            <person name="Raoult D."/>
            <person name="Greub G."/>
            <person name="Miranda-Saavedra D."/>
            <person name="Chen N."/>
            <person name="Nash P."/>
            <person name="Ginger M.L."/>
            <person name="Horn M."/>
            <person name="Schaap P."/>
            <person name="Caler L."/>
            <person name="Loftus B."/>
        </authorList>
    </citation>
    <scope>NUCLEOTIDE SEQUENCE [LARGE SCALE GENOMIC DNA]</scope>
    <source>
        <strain evidence="5 6">Neff</strain>
    </source>
</reference>
<dbReference type="GO" id="GO:0035658">
    <property type="term" value="C:Mon1-Ccz1 complex"/>
    <property type="evidence" value="ECO:0007669"/>
    <property type="project" value="InterPro"/>
</dbReference>
<feature type="domain" description="CCZ1/INTU/HSP4 first Longin" evidence="2">
    <location>
        <begin position="10"/>
        <end position="141"/>
    </location>
</feature>
<dbReference type="KEGG" id="acan:ACA1_062410"/>
<dbReference type="Proteomes" id="UP000011083">
    <property type="component" value="Unassembled WGS sequence"/>
</dbReference>
<evidence type="ECO:0000313" key="5">
    <source>
        <dbReference type="EMBL" id="ELR17498.1"/>
    </source>
</evidence>
<dbReference type="Pfam" id="PF19033">
    <property type="entry name" value="Intu_longin_3"/>
    <property type="match status" value="1"/>
</dbReference>
<dbReference type="InterPro" id="IPR043989">
    <property type="entry name" value="CCZ1/INTU/HSP4_longin_3"/>
</dbReference>
<accession>L8GY76</accession>
<comment type="similarity">
    <text evidence="1">Belongs to the CCZ1 family.</text>
</comment>
<feature type="domain" description="CCZ1/INTU/HPS4 third Longin" evidence="4">
    <location>
        <begin position="389"/>
        <end position="480"/>
    </location>
</feature>
<keyword evidence="6" id="KW-1185">Reference proteome</keyword>
<dbReference type="GO" id="GO:0016192">
    <property type="term" value="P:vesicle-mediated transport"/>
    <property type="evidence" value="ECO:0007669"/>
    <property type="project" value="InterPro"/>
</dbReference>
<gene>
    <name evidence="5" type="ORF">ACA1_062410</name>
</gene>
<dbReference type="GeneID" id="14918051"/>
<evidence type="ECO:0000259" key="3">
    <source>
        <dbReference type="Pfam" id="PF19032"/>
    </source>
</evidence>
<organism evidence="5 6">
    <name type="scientific">Acanthamoeba castellanii (strain ATCC 30010 / Neff)</name>
    <dbReference type="NCBI Taxonomy" id="1257118"/>
    <lineage>
        <taxon>Eukaryota</taxon>
        <taxon>Amoebozoa</taxon>
        <taxon>Discosea</taxon>
        <taxon>Longamoebia</taxon>
        <taxon>Centramoebida</taxon>
        <taxon>Acanthamoebidae</taxon>
        <taxon>Acanthamoeba</taxon>
    </lineage>
</organism>
<dbReference type="PANTHER" id="PTHR13056:SF0">
    <property type="entry name" value="VACUOLAR FUSION PROTEIN CCZ1 HOMOLOG-RELATED"/>
    <property type="match status" value="1"/>
</dbReference>
<dbReference type="InterPro" id="IPR043987">
    <property type="entry name" value="CCZ1/INTU/HSP4_longin_1"/>
</dbReference>
<dbReference type="OMA" id="DCQALHT"/>
<dbReference type="InterPro" id="IPR043988">
    <property type="entry name" value="CCZ1/INTU_longin_2"/>
</dbReference>
<dbReference type="PANTHER" id="PTHR13056">
    <property type="entry name" value="VACUOLAR FUSION PROTEIN CCZ1 HOMOLOG-RELATED"/>
    <property type="match status" value="1"/>
</dbReference>
<dbReference type="VEuPathDB" id="AmoebaDB:ACA1_062410"/>
<dbReference type="RefSeq" id="XP_004339511.1">
    <property type="nucleotide sequence ID" value="XM_004339463.1"/>
</dbReference>
<protein>
    <submittedName>
        <fullName evidence="5">Vacuolar fusion protein ccz1 family protein</fullName>
    </submittedName>
</protein>
<dbReference type="InterPro" id="IPR013176">
    <property type="entry name" value="Ccz1"/>
</dbReference>